<dbReference type="Gene3D" id="1.10.510.10">
    <property type="entry name" value="Transferase(Phosphotransferase) domain 1"/>
    <property type="match status" value="1"/>
</dbReference>
<evidence type="ECO:0000256" key="6">
    <source>
        <dbReference type="PROSITE-ProRule" id="PRU10141"/>
    </source>
</evidence>
<dbReference type="GO" id="GO:0007094">
    <property type="term" value="P:mitotic spindle assembly checkpoint signaling"/>
    <property type="evidence" value="ECO:0007669"/>
    <property type="project" value="TreeGrafter"/>
</dbReference>
<keyword evidence="10" id="KW-1185">Reference proteome</keyword>
<evidence type="ECO:0000256" key="3">
    <source>
        <dbReference type="ARBA" id="ARBA00022741"/>
    </source>
</evidence>
<feature type="binding site" evidence="6">
    <location>
        <position position="46"/>
    </location>
    <ligand>
        <name>ATP</name>
        <dbReference type="ChEBI" id="CHEBI:30616"/>
    </ligand>
</feature>
<dbReference type="GO" id="GO:0000776">
    <property type="term" value="C:kinetochore"/>
    <property type="evidence" value="ECO:0007669"/>
    <property type="project" value="TreeGrafter"/>
</dbReference>
<dbReference type="GO" id="GO:0005524">
    <property type="term" value="F:ATP binding"/>
    <property type="evidence" value="ECO:0007669"/>
    <property type="project" value="UniProtKB-UniRule"/>
</dbReference>
<protein>
    <submittedName>
        <fullName evidence="9">Serine/threonine-protein kinase MPS1</fullName>
    </submittedName>
</protein>
<dbReference type="FunFam" id="3.30.200.20:FF:000131">
    <property type="entry name" value="Dual specificity protein kinase TTK"/>
    <property type="match status" value="1"/>
</dbReference>
<dbReference type="PANTHER" id="PTHR22974">
    <property type="entry name" value="MIXED LINEAGE PROTEIN KINASE"/>
    <property type="match status" value="1"/>
</dbReference>
<keyword evidence="3 6" id="KW-0547">Nucleotide-binding</keyword>
<dbReference type="Pfam" id="PF00069">
    <property type="entry name" value="Pkinase"/>
    <property type="match status" value="1"/>
</dbReference>
<reference evidence="9 10" key="1">
    <citation type="submission" date="2017-04" db="EMBL/GenBank/DDBJ databases">
        <title>Genome sequencing of [Candida] sorbophila.</title>
        <authorList>
            <person name="Ahn J.O."/>
        </authorList>
    </citation>
    <scope>NUCLEOTIDE SEQUENCE [LARGE SCALE GENOMIC DNA]</scope>
    <source>
        <strain evidence="9 10">DS02</strain>
    </source>
</reference>
<evidence type="ECO:0000256" key="2">
    <source>
        <dbReference type="ARBA" id="ARBA00022679"/>
    </source>
</evidence>
<dbReference type="PANTHER" id="PTHR22974:SF21">
    <property type="entry name" value="DUAL SPECIFICITY PROTEIN KINASE TTK"/>
    <property type="match status" value="1"/>
</dbReference>
<keyword evidence="1 7" id="KW-0723">Serine/threonine-protein kinase</keyword>
<dbReference type="PROSITE" id="PS00107">
    <property type="entry name" value="PROTEIN_KINASE_ATP"/>
    <property type="match status" value="1"/>
</dbReference>
<dbReference type="RefSeq" id="XP_024665025.1">
    <property type="nucleotide sequence ID" value="XM_024809257.1"/>
</dbReference>
<name>A0A2T0FJB7_9ASCO</name>
<gene>
    <name evidence="9" type="ORF">B9G98_02700</name>
</gene>
<keyword evidence="4 9" id="KW-0418">Kinase</keyword>
<dbReference type="GO" id="GO:0004712">
    <property type="term" value="F:protein serine/threonine/tyrosine kinase activity"/>
    <property type="evidence" value="ECO:0007669"/>
    <property type="project" value="TreeGrafter"/>
</dbReference>
<dbReference type="STRING" id="45607.A0A2T0FJB7"/>
<dbReference type="InterPro" id="IPR017441">
    <property type="entry name" value="Protein_kinase_ATP_BS"/>
</dbReference>
<keyword evidence="5 6" id="KW-0067">ATP-binding</keyword>
<evidence type="ECO:0000313" key="9">
    <source>
        <dbReference type="EMBL" id="PRT55080.1"/>
    </source>
</evidence>
<evidence type="ECO:0000256" key="5">
    <source>
        <dbReference type="ARBA" id="ARBA00022840"/>
    </source>
</evidence>
<dbReference type="PROSITE" id="PS50011">
    <property type="entry name" value="PROTEIN_KINASE_DOM"/>
    <property type="match status" value="1"/>
</dbReference>
<organism evidence="9 10">
    <name type="scientific">Wickerhamiella sorbophila</name>
    <dbReference type="NCBI Taxonomy" id="45607"/>
    <lineage>
        <taxon>Eukaryota</taxon>
        <taxon>Fungi</taxon>
        <taxon>Dikarya</taxon>
        <taxon>Ascomycota</taxon>
        <taxon>Saccharomycotina</taxon>
        <taxon>Dipodascomycetes</taxon>
        <taxon>Dipodascales</taxon>
        <taxon>Trichomonascaceae</taxon>
        <taxon>Wickerhamiella</taxon>
    </lineage>
</organism>
<dbReference type="SMART" id="SM00220">
    <property type="entry name" value="S_TKc"/>
    <property type="match status" value="1"/>
</dbReference>
<dbReference type="SUPFAM" id="SSF56112">
    <property type="entry name" value="Protein kinase-like (PK-like)"/>
    <property type="match status" value="1"/>
</dbReference>
<dbReference type="PROSITE" id="PS00108">
    <property type="entry name" value="PROTEIN_KINASE_ST"/>
    <property type="match status" value="1"/>
</dbReference>
<keyword evidence="2" id="KW-0808">Transferase</keyword>
<evidence type="ECO:0000313" key="10">
    <source>
        <dbReference type="Proteomes" id="UP000238350"/>
    </source>
</evidence>
<evidence type="ECO:0000256" key="7">
    <source>
        <dbReference type="RuleBase" id="RU000304"/>
    </source>
</evidence>
<dbReference type="AlphaFoldDB" id="A0A2T0FJB7"/>
<dbReference type="InterPro" id="IPR011009">
    <property type="entry name" value="Kinase-like_dom_sf"/>
</dbReference>
<feature type="domain" description="Protein kinase" evidence="8">
    <location>
        <begin position="18"/>
        <end position="283"/>
    </location>
</feature>
<dbReference type="InterPro" id="IPR000719">
    <property type="entry name" value="Prot_kinase_dom"/>
</dbReference>
<comment type="caution">
    <text evidence="9">The sequence shown here is derived from an EMBL/GenBank/DDBJ whole genome shotgun (WGS) entry which is preliminary data.</text>
</comment>
<dbReference type="Proteomes" id="UP000238350">
    <property type="component" value="Unassembled WGS sequence"/>
</dbReference>
<dbReference type="GO" id="GO:0034501">
    <property type="term" value="P:protein localization to kinetochore"/>
    <property type="evidence" value="ECO:0007669"/>
    <property type="project" value="TreeGrafter"/>
</dbReference>
<evidence type="ECO:0000256" key="1">
    <source>
        <dbReference type="ARBA" id="ARBA00022527"/>
    </source>
</evidence>
<evidence type="ECO:0000259" key="8">
    <source>
        <dbReference type="PROSITE" id="PS50011"/>
    </source>
</evidence>
<dbReference type="GO" id="GO:0033316">
    <property type="term" value="P:meiotic spindle assembly checkpoint signaling"/>
    <property type="evidence" value="ECO:0007669"/>
    <property type="project" value="TreeGrafter"/>
</dbReference>
<sequence>MSGVPEHQKVFSVQGTLYTVRKCIGTGGTSVVYEINDKNNCSFALKRVDIHGNPAPLNSLRGEIELLQHLSSEARVVQLISYEITEKSLMLVMELGEMDLRVLLKHNDFGLNTAFIRYWATEVFLCVKAVHSYEIVHSDLKPENFLVVKGHLKIIDFGIANIVPDYTVNVHRDTKMGTVSYMAPEAVCGQTTFQGPDFKVGKPTDIWSCGCILYKMVYGCTPLEQYGRQQLAVLESESLQINFPKVVKSRRIPKGLLELMHGCLIRDPKKRLTAEEALQGIFLNPRSVDFEFIQDLIVKSVAWGQKFKSEPTTERLHDLIQGVWTKVIELNDMDLEPEPEPHPDPPAN</sequence>
<dbReference type="EMBL" id="NDIQ01000021">
    <property type="protein sequence ID" value="PRT55080.1"/>
    <property type="molecule type" value="Genomic_DNA"/>
</dbReference>
<dbReference type="OrthoDB" id="20524at2759"/>
<dbReference type="Gene3D" id="3.30.200.20">
    <property type="entry name" value="Phosphorylase Kinase, domain 1"/>
    <property type="match status" value="1"/>
</dbReference>
<dbReference type="GO" id="GO:0007059">
    <property type="term" value="P:chromosome segregation"/>
    <property type="evidence" value="ECO:0007669"/>
    <property type="project" value="TreeGrafter"/>
</dbReference>
<dbReference type="InterPro" id="IPR008271">
    <property type="entry name" value="Ser/Thr_kinase_AS"/>
</dbReference>
<evidence type="ECO:0000256" key="4">
    <source>
        <dbReference type="ARBA" id="ARBA00022777"/>
    </source>
</evidence>
<dbReference type="GeneID" id="36516448"/>
<proteinExistence type="inferred from homology"/>
<dbReference type="GO" id="GO:0004674">
    <property type="term" value="F:protein serine/threonine kinase activity"/>
    <property type="evidence" value="ECO:0007669"/>
    <property type="project" value="UniProtKB-KW"/>
</dbReference>
<accession>A0A2T0FJB7</accession>
<comment type="similarity">
    <text evidence="7">Belongs to the protein kinase superfamily.</text>
</comment>
<dbReference type="GO" id="GO:0005634">
    <property type="term" value="C:nucleus"/>
    <property type="evidence" value="ECO:0007669"/>
    <property type="project" value="TreeGrafter"/>
</dbReference>